<dbReference type="InterPro" id="IPR018503">
    <property type="entry name" value="Tetraspanin_CS"/>
</dbReference>
<comment type="function">
    <text evidence="7">May be involved in cell proliferation and cell motility.</text>
</comment>
<dbReference type="Gene3D" id="1.10.1450.10">
    <property type="entry name" value="Tetraspanin"/>
    <property type="match status" value="1"/>
</dbReference>
<evidence type="ECO:0000256" key="9">
    <source>
        <dbReference type="RuleBase" id="RU361218"/>
    </source>
</evidence>
<feature type="transmembrane region" description="Helical" evidence="9">
    <location>
        <begin position="64"/>
        <end position="85"/>
    </location>
</feature>
<dbReference type="CDD" id="cd03161">
    <property type="entry name" value="TM4SF2_6_like_LEL"/>
    <property type="match status" value="1"/>
</dbReference>
<dbReference type="PROSITE" id="PS00421">
    <property type="entry name" value="TM4_1"/>
    <property type="match status" value="1"/>
</dbReference>
<dbReference type="InterPro" id="IPR000301">
    <property type="entry name" value="Tetraspanin_animals"/>
</dbReference>
<dbReference type="AlphaFoldDB" id="A0A8C8UFB7"/>
<evidence type="ECO:0000256" key="3">
    <source>
        <dbReference type="ARBA" id="ARBA00022692"/>
    </source>
</evidence>
<evidence type="ECO:0000256" key="7">
    <source>
        <dbReference type="ARBA" id="ARBA00056010"/>
    </source>
</evidence>
<dbReference type="GeneTree" id="ENSGT00940000156153"/>
<feature type="disulfide bond" evidence="8">
    <location>
        <begin position="155"/>
        <end position="178"/>
    </location>
</feature>
<accession>A0A8C8UFB7</accession>
<feature type="transmembrane region" description="Helical" evidence="9">
    <location>
        <begin position="219"/>
        <end position="246"/>
    </location>
</feature>
<evidence type="ECO:0000313" key="11">
    <source>
        <dbReference type="Proteomes" id="UP000694547"/>
    </source>
</evidence>
<dbReference type="FunFam" id="1.10.1450.10:FF:000003">
    <property type="entry name" value="Tetraspanin"/>
    <property type="match status" value="1"/>
</dbReference>
<evidence type="ECO:0000256" key="5">
    <source>
        <dbReference type="ARBA" id="ARBA00023136"/>
    </source>
</evidence>
<keyword evidence="4 9" id="KW-1133">Transmembrane helix</keyword>
<keyword evidence="6" id="KW-0325">Glycoprotein</keyword>
<evidence type="ECO:0000256" key="1">
    <source>
        <dbReference type="ARBA" id="ARBA00004141"/>
    </source>
</evidence>
<dbReference type="PRINTS" id="PR00259">
    <property type="entry name" value="TMFOUR"/>
</dbReference>
<dbReference type="GO" id="GO:0005886">
    <property type="term" value="C:plasma membrane"/>
    <property type="evidence" value="ECO:0007669"/>
    <property type="project" value="TreeGrafter"/>
</dbReference>
<dbReference type="Proteomes" id="UP000694547">
    <property type="component" value="Chromosome 1"/>
</dbReference>
<feature type="transmembrane region" description="Helical" evidence="9">
    <location>
        <begin position="97"/>
        <end position="116"/>
    </location>
</feature>
<evidence type="ECO:0000256" key="6">
    <source>
        <dbReference type="ARBA" id="ARBA00023180"/>
    </source>
</evidence>
<evidence type="ECO:0000256" key="8">
    <source>
        <dbReference type="PIRSR" id="PIRSR002419-1"/>
    </source>
</evidence>
<evidence type="ECO:0000256" key="4">
    <source>
        <dbReference type="ARBA" id="ARBA00022989"/>
    </source>
</evidence>
<dbReference type="InterPro" id="IPR048232">
    <property type="entry name" value="TSN6/7_LEL"/>
</dbReference>
<feature type="transmembrane region" description="Helical" evidence="9">
    <location>
        <begin position="21"/>
        <end position="44"/>
    </location>
</feature>
<evidence type="ECO:0000313" key="10">
    <source>
        <dbReference type="Ensembl" id="ENSPEMP00000031998.1"/>
    </source>
</evidence>
<dbReference type="PIRSF" id="PIRSF002419">
    <property type="entry name" value="Tetraspanin"/>
    <property type="match status" value="1"/>
</dbReference>
<dbReference type="Pfam" id="PF00335">
    <property type="entry name" value="Tetraspanin"/>
    <property type="match status" value="1"/>
</dbReference>
<dbReference type="InterPro" id="IPR018499">
    <property type="entry name" value="Tetraspanin/Peripherin"/>
</dbReference>
<name>A0A8C8UFB7_PERMB</name>
<keyword evidence="11" id="KW-1185">Reference proteome</keyword>
<dbReference type="PANTHER" id="PTHR19282">
    <property type="entry name" value="TETRASPANIN"/>
    <property type="match status" value="1"/>
</dbReference>
<comment type="subcellular location">
    <subcellularLocation>
        <location evidence="1 9">Membrane</location>
        <topology evidence="1 9">Multi-pass membrane protein</topology>
    </subcellularLocation>
</comment>
<organism evidence="10 11">
    <name type="scientific">Peromyscus maniculatus bairdii</name>
    <name type="common">Prairie deer mouse</name>
    <dbReference type="NCBI Taxonomy" id="230844"/>
    <lineage>
        <taxon>Eukaryota</taxon>
        <taxon>Metazoa</taxon>
        <taxon>Chordata</taxon>
        <taxon>Craniata</taxon>
        <taxon>Vertebrata</taxon>
        <taxon>Euteleostomi</taxon>
        <taxon>Mammalia</taxon>
        <taxon>Eutheria</taxon>
        <taxon>Euarchontoglires</taxon>
        <taxon>Glires</taxon>
        <taxon>Rodentia</taxon>
        <taxon>Myomorpha</taxon>
        <taxon>Muroidea</taxon>
        <taxon>Cricetidae</taxon>
        <taxon>Neotominae</taxon>
        <taxon>Peromyscus</taxon>
    </lineage>
</organism>
<comment type="similarity">
    <text evidence="2 9">Belongs to the tetraspanin (TM4SF) family.</text>
</comment>
<dbReference type="InterPro" id="IPR008952">
    <property type="entry name" value="Tetraspanin_EC2_sf"/>
</dbReference>
<protein>
    <recommendedName>
        <fullName evidence="9">Tetraspanin</fullName>
    </recommendedName>
</protein>
<proteinExistence type="inferred from homology"/>
<reference evidence="10 11" key="1">
    <citation type="submission" date="2018-10" db="EMBL/GenBank/DDBJ databases">
        <title>Improved assembly of the deer mouse Peromyscus maniculatus genome.</title>
        <authorList>
            <person name="Lassance J.-M."/>
            <person name="Hoekstra H.E."/>
        </authorList>
    </citation>
    <scope>NUCLEOTIDE SEQUENCE [LARGE SCALE GENOMIC DNA]</scope>
</reference>
<sequence length="253" mass="28482">AASPSLMRRMETKFVLICLKILLLFYSFIFWITGVILLVIGVWGKLTLGIYLSLIARNSIDVPTLLIGTGTMIVSFGLFGCFAACRGIPWMLKLYSLFLSLVFLAELAASISAPLFHREIKDSFLKIYTDGVQNYNGKDEKSKAVDQVQHSLICCGVKNYTDWKTSPYFLDHGIPHSCCKDPSDCNPQDLHNLTIAATKVNQRGCYNLMRSFLERNMGVVIGLLFAATFYQLIGIRLSCCLSRYIIAHQYEMM</sequence>
<dbReference type="PANTHER" id="PTHR19282:SF257">
    <property type="entry name" value="TETRASPANIN-7"/>
    <property type="match status" value="1"/>
</dbReference>
<keyword evidence="5 9" id="KW-0472">Membrane</keyword>
<dbReference type="Ensembl" id="ENSPEMT00000037891.1">
    <property type="protein sequence ID" value="ENSPEMP00000031998.1"/>
    <property type="gene ID" value="ENSPEMG00000027311.1"/>
</dbReference>
<reference evidence="10" key="2">
    <citation type="submission" date="2025-08" db="UniProtKB">
        <authorList>
            <consortium name="Ensembl"/>
        </authorList>
    </citation>
    <scope>IDENTIFICATION</scope>
</reference>
<keyword evidence="8" id="KW-1015">Disulfide bond</keyword>
<evidence type="ECO:0000256" key="2">
    <source>
        <dbReference type="ARBA" id="ARBA00006840"/>
    </source>
</evidence>
<keyword evidence="3 9" id="KW-0812">Transmembrane</keyword>
<dbReference type="SUPFAM" id="SSF48652">
    <property type="entry name" value="Tetraspanin"/>
    <property type="match status" value="1"/>
</dbReference>
<reference evidence="10" key="3">
    <citation type="submission" date="2025-09" db="UniProtKB">
        <authorList>
            <consortium name="Ensembl"/>
        </authorList>
    </citation>
    <scope>IDENTIFICATION</scope>
</reference>